<dbReference type="InterPro" id="IPR035985">
    <property type="entry name" value="Ubiquitin-activating_enz"/>
</dbReference>
<name>A0ABR8FIT9_9NOST</name>
<dbReference type="Proteomes" id="UP000640531">
    <property type="component" value="Unassembled WGS sequence"/>
</dbReference>
<feature type="domain" description="THIF-type NAD/FAD binding fold" evidence="1">
    <location>
        <begin position="123"/>
        <end position="366"/>
    </location>
</feature>
<keyword evidence="2" id="KW-0808">Transferase</keyword>
<sequence>MKDKNFRLRPSVSFVPIDVNNEKNQRFDFFLSNTRRIVPVVFSQPILTEIISNLDGTKSVSSIIEEFGNNHEISICSLFNFLASKCLIEDIETADKIAKSSYRRVLNFLGDYVSYNSIFEVWNQVKNHHVVIVGLGAIGSWVSVLLVQSGIQKLTLIDNDVVQENNLNRSLFTYKDLGLKKTTAVSNRLKSIDSDVKVSEITKIILQSNDILEILNDLKKDYENILLVNCADFPNVDVTSKLIHEACMQSKIPYIISGGYNLHLSLIGPTIIPYETACFECMALTLEDINAPELKNIRKLPRTQRNIGNLAPLTGISSSFVVNEVIRIASKTPELKPAMVNRRGEYNFLTNKINFIDLPRRPDCPCCGNKK</sequence>
<evidence type="ECO:0000313" key="2">
    <source>
        <dbReference type="EMBL" id="MBD2568675.1"/>
    </source>
</evidence>
<dbReference type="EMBL" id="JACJST010000010">
    <property type="protein sequence ID" value="MBD2568675.1"/>
    <property type="molecule type" value="Genomic_DNA"/>
</dbReference>
<dbReference type="PANTHER" id="PTHR43267">
    <property type="entry name" value="TRNA THREONYLCARBAMOYLADENOSINE DEHYDRATASE"/>
    <property type="match status" value="1"/>
</dbReference>
<protein>
    <submittedName>
        <fullName evidence="2">ThiF family adenylyltransferase</fullName>
    </submittedName>
</protein>
<dbReference type="Gene3D" id="3.40.50.720">
    <property type="entry name" value="NAD(P)-binding Rossmann-like Domain"/>
    <property type="match status" value="1"/>
</dbReference>
<dbReference type="Pfam" id="PF00899">
    <property type="entry name" value="ThiF"/>
    <property type="match status" value="1"/>
</dbReference>
<dbReference type="GO" id="GO:0016779">
    <property type="term" value="F:nucleotidyltransferase activity"/>
    <property type="evidence" value="ECO:0007669"/>
    <property type="project" value="UniProtKB-KW"/>
</dbReference>
<evidence type="ECO:0000259" key="1">
    <source>
        <dbReference type="Pfam" id="PF00899"/>
    </source>
</evidence>
<accession>A0ABR8FIT9</accession>
<proteinExistence type="predicted"/>
<gene>
    <name evidence="2" type="ORF">H6G59_12330</name>
</gene>
<comment type="caution">
    <text evidence="2">The sequence shown here is derived from an EMBL/GenBank/DDBJ whole genome shotgun (WGS) entry which is preliminary data.</text>
</comment>
<dbReference type="PANTHER" id="PTHR43267:SF3">
    <property type="entry name" value="THIF PROTEIN"/>
    <property type="match status" value="1"/>
</dbReference>
<reference evidence="2 3" key="1">
    <citation type="journal article" date="2020" name="ISME J.">
        <title>Comparative genomics reveals insights into cyanobacterial evolution and habitat adaptation.</title>
        <authorList>
            <person name="Chen M.Y."/>
            <person name="Teng W.K."/>
            <person name="Zhao L."/>
            <person name="Hu C.X."/>
            <person name="Zhou Y.K."/>
            <person name="Han B.P."/>
            <person name="Song L.R."/>
            <person name="Shu W.S."/>
        </authorList>
    </citation>
    <scope>NUCLEOTIDE SEQUENCE [LARGE SCALE GENOMIC DNA]</scope>
    <source>
        <strain evidence="2 3">FACHB-196</strain>
    </source>
</reference>
<dbReference type="SUPFAM" id="SSF69572">
    <property type="entry name" value="Activating enzymes of the ubiquitin-like proteins"/>
    <property type="match status" value="1"/>
</dbReference>
<evidence type="ECO:0000313" key="3">
    <source>
        <dbReference type="Proteomes" id="UP000640531"/>
    </source>
</evidence>
<keyword evidence="2" id="KW-0548">Nucleotidyltransferase</keyword>
<dbReference type="InterPro" id="IPR045886">
    <property type="entry name" value="ThiF/MoeB/HesA"/>
</dbReference>
<organism evidence="2 3">
    <name type="scientific">Anabaena lutea FACHB-196</name>
    <dbReference type="NCBI Taxonomy" id="2692881"/>
    <lineage>
        <taxon>Bacteria</taxon>
        <taxon>Bacillati</taxon>
        <taxon>Cyanobacteriota</taxon>
        <taxon>Cyanophyceae</taxon>
        <taxon>Nostocales</taxon>
        <taxon>Nostocaceae</taxon>
        <taxon>Anabaena</taxon>
    </lineage>
</organism>
<dbReference type="InterPro" id="IPR000594">
    <property type="entry name" value="ThiF_NAD_FAD-bd"/>
</dbReference>
<keyword evidence="3" id="KW-1185">Reference proteome</keyword>
<dbReference type="RefSeq" id="WP_190714849.1">
    <property type="nucleotide sequence ID" value="NZ_JACJST010000010.1"/>
</dbReference>